<gene>
    <name evidence="1" type="ORF">Vadar_033927</name>
</gene>
<name>A0ACB7YS21_9ERIC</name>
<keyword evidence="2" id="KW-1185">Reference proteome</keyword>
<sequence>MGSGNRRLDAIHLRQLQRRRAGRVAHISRRVHQDVVPKVVPSKAGKALRLFRFKESTITHGTTAHGVIPVGTCLTIKGVDDVLNINNMRCAFELSIRSKTIYFIAWINAIGLSTI</sequence>
<evidence type="ECO:0000313" key="2">
    <source>
        <dbReference type="Proteomes" id="UP000828048"/>
    </source>
</evidence>
<organism evidence="1 2">
    <name type="scientific">Vaccinium darrowii</name>
    <dbReference type="NCBI Taxonomy" id="229202"/>
    <lineage>
        <taxon>Eukaryota</taxon>
        <taxon>Viridiplantae</taxon>
        <taxon>Streptophyta</taxon>
        <taxon>Embryophyta</taxon>
        <taxon>Tracheophyta</taxon>
        <taxon>Spermatophyta</taxon>
        <taxon>Magnoliopsida</taxon>
        <taxon>eudicotyledons</taxon>
        <taxon>Gunneridae</taxon>
        <taxon>Pentapetalae</taxon>
        <taxon>asterids</taxon>
        <taxon>Ericales</taxon>
        <taxon>Ericaceae</taxon>
        <taxon>Vaccinioideae</taxon>
        <taxon>Vaccinieae</taxon>
        <taxon>Vaccinium</taxon>
    </lineage>
</organism>
<comment type="caution">
    <text evidence="1">The sequence shown here is derived from an EMBL/GenBank/DDBJ whole genome shotgun (WGS) entry which is preliminary data.</text>
</comment>
<evidence type="ECO:0000313" key="1">
    <source>
        <dbReference type="EMBL" id="KAH7856206.1"/>
    </source>
</evidence>
<proteinExistence type="predicted"/>
<dbReference type="Proteomes" id="UP000828048">
    <property type="component" value="Chromosome 11"/>
</dbReference>
<accession>A0ACB7YS21</accession>
<protein>
    <submittedName>
        <fullName evidence="1">Uncharacterized protein</fullName>
    </submittedName>
</protein>
<dbReference type="EMBL" id="CM037161">
    <property type="protein sequence ID" value="KAH7856206.1"/>
    <property type="molecule type" value="Genomic_DNA"/>
</dbReference>
<reference evidence="1 2" key="1">
    <citation type="journal article" date="2021" name="Hortic Res">
        <title>High-quality reference genome and annotation aids understanding of berry development for evergreen blueberry (Vaccinium darrowii).</title>
        <authorList>
            <person name="Yu J."/>
            <person name="Hulse-Kemp A.M."/>
            <person name="Babiker E."/>
            <person name="Staton M."/>
        </authorList>
    </citation>
    <scope>NUCLEOTIDE SEQUENCE [LARGE SCALE GENOMIC DNA]</scope>
    <source>
        <strain evidence="2">cv. NJ 8807/NJ 8810</strain>
        <tissue evidence="1">Young leaf</tissue>
    </source>
</reference>